<feature type="region of interest" description="Disordered" evidence="1">
    <location>
        <begin position="150"/>
        <end position="224"/>
    </location>
</feature>
<evidence type="ECO:0000313" key="3">
    <source>
        <dbReference type="Proteomes" id="UP000266841"/>
    </source>
</evidence>
<feature type="region of interest" description="Disordered" evidence="1">
    <location>
        <begin position="80"/>
        <end position="133"/>
    </location>
</feature>
<proteinExistence type="predicted"/>
<gene>
    <name evidence="2" type="ORF">THAOC_10700</name>
</gene>
<organism evidence="2 3">
    <name type="scientific">Thalassiosira oceanica</name>
    <name type="common">Marine diatom</name>
    <dbReference type="NCBI Taxonomy" id="159749"/>
    <lineage>
        <taxon>Eukaryota</taxon>
        <taxon>Sar</taxon>
        <taxon>Stramenopiles</taxon>
        <taxon>Ochrophyta</taxon>
        <taxon>Bacillariophyta</taxon>
        <taxon>Coscinodiscophyceae</taxon>
        <taxon>Thalassiosirophycidae</taxon>
        <taxon>Thalassiosirales</taxon>
        <taxon>Thalassiosiraceae</taxon>
        <taxon>Thalassiosira</taxon>
    </lineage>
</organism>
<sequence length="251" mass="25616">MATPSPPSRPGPPRRADSSGGSTSSELSNEEFMSAFTRSPPSFDEAVVSGDGGVFPRFDAPEGGLHLACSGDVRDAEYDDGGDGFAASEGVFPPSGFGNADAVNVVSPESGDGTGGVRRGARPRRELHREGGGRLVRALRRVRGRVRVARGTAVRQDPPACVAGAEPERQGRGKAPGLAWDGPDDGAWGEVVGRSLYGGARTPGEKREGGEESESDGFGDGFFGSFGDDGFGAAADGGGSAFSAADESFFG</sequence>
<dbReference type="EMBL" id="AGNL01011938">
    <property type="protein sequence ID" value="EJK68147.1"/>
    <property type="molecule type" value="Genomic_DNA"/>
</dbReference>
<feature type="compositionally biased region" description="Pro residues" evidence="1">
    <location>
        <begin position="1"/>
        <end position="13"/>
    </location>
</feature>
<name>K0TCG3_THAOC</name>
<reference evidence="2 3" key="1">
    <citation type="journal article" date="2012" name="Genome Biol.">
        <title>Genome and low-iron response of an oceanic diatom adapted to chronic iron limitation.</title>
        <authorList>
            <person name="Lommer M."/>
            <person name="Specht M."/>
            <person name="Roy A.S."/>
            <person name="Kraemer L."/>
            <person name="Andreson R."/>
            <person name="Gutowska M.A."/>
            <person name="Wolf J."/>
            <person name="Bergner S.V."/>
            <person name="Schilhabel M.B."/>
            <person name="Klostermeier U.C."/>
            <person name="Beiko R.G."/>
            <person name="Rosenstiel P."/>
            <person name="Hippler M."/>
            <person name="Laroche J."/>
        </authorList>
    </citation>
    <scope>NUCLEOTIDE SEQUENCE [LARGE SCALE GENOMIC DNA]</scope>
    <source>
        <strain evidence="2 3">CCMP1005</strain>
    </source>
</reference>
<comment type="caution">
    <text evidence="2">The sequence shown here is derived from an EMBL/GenBank/DDBJ whole genome shotgun (WGS) entry which is preliminary data.</text>
</comment>
<dbReference type="AlphaFoldDB" id="K0TCG3"/>
<protein>
    <submittedName>
        <fullName evidence="2">Uncharacterized protein</fullName>
    </submittedName>
</protein>
<feature type="compositionally biased region" description="Low complexity" evidence="1">
    <location>
        <begin position="18"/>
        <end position="31"/>
    </location>
</feature>
<feature type="non-terminal residue" evidence="2">
    <location>
        <position position="251"/>
    </location>
</feature>
<keyword evidence="3" id="KW-1185">Reference proteome</keyword>
<evidence type="ECO:0000313" key="2">
    <source>
        <dbReference type="EMBL" id="EJK68147.1"/>
    </source>
</evidence>
<feature type="compositionally biased region" description="Basic and acidic residues" evidence="1">
    <location>
        <begin position="123"/>
        <end position="132"/>
    </location>
</feature>
<evidence type="ECO:0000256" key="1">
    <source>
        <dbReference type="SAM" id="MobiDB-lite"/>
    </source>
</evidence>
<dbReference type="Proteomes" id="UP000266841">
    <property type="component" value="Unassembled WGS sequence"/>
</dbReference>
<feature type="region of interest" description="Disordered" evidence="1">
    <location>
        <begin position="1"/>
        <end position="62"/>
    </location>
</feature>
<accession>K0TCG3</accession>